<comment type="caution">
    <text evidence="1">The sequence shown here is derived from an EMBL/GenBank/DDBJ whole genome shotgun (WGS) entry which is preliminary data.</text>
</comment>
<evidence type="ECO:0000313" key="2">
    <source>
        <dbReference type="Proteomes" id="UP001156856"/>
    </source>
</evidence>
<sequence length="83" mass="8918">MMERSVTYSIIDHPGGQFAVVAVSASGSVYSRRGFQTLAEAEQCVEDLRAVMAACSAPLVRSGGELPGMNLRALLRTSRSPFR</sequence>
<dbReference type="EMBL" id="BSPK01000112">
    <property type="protein sequence ID" value="GLS67322.1"/>
    <property type="molecule type" value="Genomic_DNA"/>
</dbReference>
<dbReference type="Proteomes" id="UP001156856">
    <property type="component" value="Unassembled WGS sequence"/>
</dbReference>
<proteinExistence type="predicted"/>
<gene>
    <name evidence="1" type="ORF">GCM10007888_57060</name>
</gene>
<accession>A0ABQ6DT23</accession>
<keyword evidence="2" id="KW-1185">Reference proteome</keyword>
<organism evidence="1 2">
    <name type="scientific">Methylobacterium oxalidis</name>
    <dbReference type="NCBI Taxonomy" id="944322"/>
    <lineage>
        <taxon>Bacteria</taxon>
        <taxon>Pseudomonadati</taxon>
        <taxon>Pseudomonadota</taxon>
        <taxon>Alphaproteobacteria</taxon>
        <taxon>Hyphomicrobiales</taxon>
        <taxon>Methylobacteriaceae</taxon>
        <taxon>Methylobacterium</taxon>
    </lineage>
</organism>
<protein>
    <recommendedName>
        <fullName evidence="3">DUF1488 domain-containing protein</fullName>
    </recommendedName>
</protein>
<evidence type="ECO:0008006" key="3">
    <source>
        <dbReference type="Google" id="ProtNLM"/>
    </source>
</evidence>
<reference evidence="2" key="1">
    <citation type="journal article" date="2019" name="Int. J. Syst. Evol. Microbiol.">
        <title>The Global Catalogue of Microorganisms (GCM) 10K type strain sequencing project: providing services to taxonomists for standard genome sequencing and annotation.</title>
        <authorList>
            <consortium name="The Broad Institute Genomics Platform"/>
            <consortium name="The Broad Institute Genome Sequencing Center for Infectious Disease"/>
            <person name="Wu L."/>
            <person name="Ma J."/>
        </authorList>
    </citation>
    <scope>NUCLEOTIDE SEQUENCE [LARGE SCALE GENOMIC DNA]</scope>
    <source>
        <strain evidence="2">NBRC 107715</strain>
    </source>
</reference>
<name>A0ABQ6DT23_9HYPH</name>
<evidence type="ECO:0000313" key="1">
    <source>
        <dbReference type="EMBL" id="GLS67322.1"/>
    </source>
</evidence>